<protein>
    <submittedName>
        <fullName evidence="1">Uncharacterized protein</fullName>
    </submittedName>
</protein>
<organism evidence="1 2">
    <name type="scientific">Populus alba x Populus x berolinensis</name>
    <dbReference type="NCBI Taxonomy" id="444605"/>
    <lineage>
        <taxon>Eukaryota</taxon>
        <taxon>Viridiplantae</taxon>
        <taxon>Streptophyta</taxon>
        <taxon>Embryophyta</taxon>
        <taxon>Tracheophyta</taxon>
        <taxon>Spermatophyta</taxon>
        <taxon>Magnoliopsida</taxon>
        <taxon>eudicotyledons</taxon>
        <taxon>Gunneridae</taxon>
        <taxon>Pentapetalae</taxon>
        <taxon>rosids</taxon>
        <taxon>fabids</taxon>
        <taxon>Malpighiales</taxon>
        <taxon>Salicaceae</taxon>
        <taxon>Saliceae</taxon>
        <taxon>Populus</taxon>
    </lineage>
</organism>
<dbReference type="Proteomes" id="UP001164929">
    <property type="component" value="Chromosome 14"/>
</dbReference>
<evidence type="ECO:0000313" key="1">
    <source>
        <dbReference type="EMBL" id="KAJ6972439.1"/>
    </source>
</evidence>
<comment type="caution">
    <text evidence="1">The sequence shown here is derived from an EMBL/GenBank/DDBJ whole genome shotgun (WGS) entry which is preliminary data.</text>
</comment>
<dbReference type="EMBL" id="JAQIZT010000014">
    <property type="protein sequence ID" value="KAJ6972439.1"/>
    <property type="molecule type" value="Genomic_DNA"/>
</dbReference>
<evidence type="ECO:0000313" key="2">
    <source>
        <dbReference type="Proteomes" id="UP001164929"/>
    </source>
</evidence>
<accession>A0AAD6LSB9</accession>
<gene>
    <name evidence="1" type="ORF">NC653_032888</name>
</gene>
<dbReference type="AlphaFoldDB" id="A0AAD6LSB9"/>
<reference evidence="1" key="1">
    <citation type="journal article" date="2023" name="Mol. Ecol. Resour.">
        <title>Chromosome-level genome assembly of a triploid poplar Populus alba 'Berolinensis'.</title>
        <authorList>
            <person name="Chen S."/>
            <person name="Yu Y."/>
            <person name="Wang X."/>
            <person name="Wang S."/>
            <person name="Zhang T."/>
            <person name="Zhou Y."/>
            <person name="He R."/>
            <person name="Meng N."/>
            <person name="Wang Y."/>
            <person name="Liu W."/>
            <person name="Liu Z."/>
            <person name="Liu J."/>
            <person name="Guo Q."/>
            <person name="Huang H."/>
            <person name="Sederoff R.R."/>
            <person name="Wang G."/>
            <person name="Qu G."/>
            <person name="Chen S."/>
        </authorList>
    </citation>
    <scope>NUCLEOTIDE SEQUENCE</scope>
    <source>
        <strain evidence="1">SC-2020</strain>
    </source>
</reference>
<proteinExistence type="predicted"/>
<keyword evidence="2" id="KW-1185">Reference proteome</keyword>
<sequence length="43" mass="5059">MKFTRFPKCVHAVTMLNEEERAMFEDHRVINVSLSLYSSNSHC</sequence>
<name>A0AAD6LSB9_9ROSI</name>